<name>A0A0A8ZCT3_ARUDO</name>
<protein>
    <submittedName>
        <fullName evidence="1">Uncharacterized protein</fullName>
    </submittedName>
</protein>
<sequence length="86" mass="9877">MEWLAIGERPCRWGWDHIRASVADRAEVERLQPELQRLRRGIDENQPANVAGVGGVSAREMTVGRRMKLVDLHRMHAGSCRSWTTR</sequence>
<organism evidence="1">
    <name type="scientific">Arundo donax</name>
    <name type="common">Giant reed</name>
    <name type="synonym">Donax arundinaceus</name>
    <dbReference type="NCBI Taxonomy" id="35708"/>
    <lineage>
        <taxon>Eukaryota</taxon>
        <taxon>Viridiplantae</taxon>
        <taxon>Streptophyta</taxon>
        <taxon>Embryophyta</taxon>
        <taxon>Tracheophyta</taxon>
        <taxon>Spermatophyta</taxon>
        <taxon>Magnoliopsida</taxon>
        <taxon>Liliopsida</taxon>
        <taxon>Poales</taxon>
        <taxon>Poaceae</taxon>
        <taxon>PACMAD clade</taxon>
        <taxon>Arundinoideae</taxon>
        <taxon>Arundineae</taxon>
        <taxon>Arundo</taxon>
    </lineage>
</organism>
<proteinExistence type="predicted"/>
<reference evidence="1" key="1">
    <citation type="submission" date="2014-09" db="EMBL/GenBank/DDBJ databases">
        <authorList>
            <person name="Magalhaes I.L.F."/>
            <person name="Oliveira U."/>
            <person name="Santos F.R."/>
            <person name="Vidigal T.H.D.A."/>
            <person name="Brescovit A.D."/>
            <person name="Santos A.J."/>
        </authorList>
    </citation>
    <scope>NUCLEOTIDE SEQUENCE</scope>
    <source>
        <tissue evidence="1">Shoot tissue taken approximately 20 cm above the soil surface</tissue>
    </source>
</reference>
<dbReference type="EMBL" id="GBRH01265238">
    <property type="protein sequence ID" value="JAD32657.1"/>
    <property type="molecule type" value="Transcribed_RNA"/>
</dbReference>
<accession>A0A0A8ZCT3</accession>
<reference evidence="1" key="2">
    <citation type="journal article" date="2015" name="Data Brief">
        <title>Shoot transcriptome of the giant reed, Arundo donax.</title>
        <authorList>
            <person name="Barrero R.A."/>
            <person name="Guerrero F.D."/>
            <person name="Moolhuijzen P."/>
            <person name="Goolsby J.A."/>
            <person name="Tidwell J."/>
            <person name="Bellgard S.E."/>
            <person name="Bellgard M.I."/>
        </authorList>
    </citation>
    <scope>NUCLEOTIDE SEQUENCE</scope>
    <source>
        <tissue evidence="1">Shoot tissue taken approximately 20 cm above the soil surface</tissue>
    </source>
</reference>
<dbReference type="AlphaFoldDB" id="A0A0A8ZCT3"/>
<evidence type="ECO:0000313" key="1">
    <source>
        <dbReference type="EMBL" id="JAD32657.1"/>
    </source>
</evidence>